<dbReference type="EMBL" id="JAVDSD010000002">
    <property type="protein sequence ID" value="MDR6606267.1"/>
    <property type="molecule type" value="Genomic_DNA"/>
</dbReference>
<evidence type="ECO:0000313" key="1">
    <source>
        <dbReference type="EMBL" id="MDR6606267.1"/>
    </source>
</evidence>
<proteinExistence type="predicted"/>
<accession>A0ACC6JJ96</accession>
<name>A0ACC6JJ96_9PSED</name>
<sequence length="298" mass="32613">MNSAQDGKTPNLSAQEEHEVEKSQPPRAAVLHEIIRTQGDQELERSIAALWWSALAAGLTMGLSLMSMGLLNSRLPDGEGFKVIASFGYCAGFLAVILARQQLFTENTLTAVLPVMTKPTLANFARLLRLWTVVLIGNLCGTLLVAYVMLELPIFDSKTDVAFLDIGRKVMENHASQMFAKGIVSGWMIATMVWMIPSMESAKMWIIILITYLMALGDFTHIVVGSAEVSYLVFAGELPWRDFWLVFAGPTLAGNIIGGSFIFALISHAQIRSESGPPKKSADQGDAPDPQLIKKQSR</sequence>
<dbReference type="Proteomes" id="UP001259420">
    <property type="component" value="Unassembled WGS sequence"/>
</dbReference>
<gene>
    <name evidence="1" type="ORF">J2X87_001332</name>
</gene>
<protein>
    <submittedName>
        <fullName evidence="1">Formate/nitrite transporter FocA (FNT family)</fullName>
    </submittedName>
</protein>
<reference evidence="1" key="1">
    <citation type="submission" date="2023-07" db="EMBL/GenBank/DDBJ databases">
        <title>Sorghum-associated microbial communities from plants grown in Nebraska, USA.</title>
        <authorList>
            <person name="Schachtman D."/>
        </authorList>
    </citation>
    <scope>NUCLEOTIDE SEQUENCE</scope>
    <source>
        <strain evidence="1">BE46</strain>
    </source>
</reference>
<evidence type="ECO:0000313" key="2">
    <source>
        <dbReference type="Proteomes" id="UP001259420"/>
    </source>
</evidence>
<comment type="caution">
    <text evidence="1">The sequence shown here is derived from an EMBL/GenBank/DDBJ whole genome shotgun (WGS) entry which is preliminary data.</text>
</comment>
<organism evidence="1 2">
    <name type="scientific">Pseudomonas synxantha</name>
    <dbReference type="NCBI Taxonomy" id="47883"/>
    <lineage>
        <taxon>Bacteria</taxon>
        <taxon>Pseudomonadati</taxon>
        <taxon>Pseudomonadota</taxon>
        <taxon>Gammaproteobacteria</taxon>
        <taxon>Pseudomonadales</taxon>
        <taxon>Pseudomonadaceae</taxon>
        <taxon>Pseudomonas</taxon>
    </lineage>
</organism>
<keyword evidence="2" id="KW-1185">Reference proteome</keyword>